<gene>
    <name evidence="1" type="ORF">K435DRAFT_835526</name>
</gene>
<proteinExistence type="predicted"/>
<reference evidence="1 2" key="1">
    <citation type="journal article" date="2019" name="Nat. Ecol. Evol.">
        <title>Megaphylogeny resolves global patterns of mushroom evolution.</title>
        <authorList>
            <person name="Varga T."/>
            <person name="Krizsan K."/>
            <person name="Foldi C."/>
            <person name="Dima B."/>
            <person name="Sanchez-Garcia M."/>
            <person name="Sanchez-Ramirez S."/>
            <person name="Szollosi G.J."/>
            <person name="Szarkandi J.G."/>
            <person name="Papp V."/>
            <person name="Albert L."/>
            <person name="Andreopoulos W."/>
            <person name="Angelini C."/>
            <person name="Antonin V."/>
            <person name="Barry K.W."/>
            <person name="Bougher N.L."/>
            <person name="Buchanan P."/>
            <person name="Buyck B."/>
            <person name="Bense V."/>
            <person name="Catcheside P."/>
            <person name="Chovatia M."/>
            <person name="Cooper J."/>
            <person name="Damon W."/>
            <person name="Desjardin D."/>
            <person name="Finy P."/>
            <person name="Geml J."/>
            <person name="Haridas S."/>
            <person name="Hughes K."/>
            <person name="Justo A."/>
            <person name="Karasinski D."/>
            <person name="Kautmanova I."/>
            <person name="Kiss B."/>
            <person name="Kocsube S."/>
            <person name="Kotiranta H."/>
            <person name="LaButti K.M."/>
            <person name="Lechner B.E."/>
            <person name="Liimatainen K."/>
            <person name="Lipzen A."/>
            <person name="Lukacs Z."/>
            <person name="Mihaltcheva S."/>
            <person name="Morgado L.N."/>
            <person name="Niskanen T."/>
            <person name="Noordeloos M.E."/>
            <person name="Ohm R.A."/>
            <person name="Ortiz-Santana B."/>
            <person name="Ovrebo C."/>
            <person name="Racz N."/>
            <person name="Riley R."/>
            <person name="Savchenko A."/>
            <person name="Shiryaev A."/>
            <person name="Soop K."/>
            <person name="Spirin V."/>
            <person name="Szebenyi C."/>
            <person name="Tomsovsky M."/>
            <person name="Tulloss R.E."/>
            <person name="Uehling J."/>
            <person name="Grigoriev I.V."/>
            <person name="Vagvolgyi C."/>
            <person name="Papp T."/>
            <person name="Martin F.M."/>
            <person name="Miettinen O."/>
            <person name="Hibbett D.S."/>
            <person name="Nagy L.G."/>
        </authorList>
    </citation>
    <scope>NUCLEOTIDE SEQUENCE [LARGE SCALE GENOMIC DNA]</scope>
    <source>
        <strain evidence="1 2">CBS 962.96</strain>
    </source>
</reference>
<evidence type="ECO:0000313" key="2">
    <source>
        <dbReference type="Proteomes" id="UP000297245"/>
    </source>
</evidence>
<protein>
    <submittedName>
        <fullName evidence="1">Uncharacterized protein</fullName>
    </submittedName>
</protein>
<keyword evidence="2" id="KW-1185">Reference proteome</keyword>
<accession>A0A4S8MMH2</accession>
<sequence>MNTRYQLSRTTLYYTIVHSTKLYMVRRLRLANLLLSLHLLLPDLHTCTPRSAGTRIMSLEEELAQVKEDFNEYRGMVRERIKFREAFEEARELEKGKDKDAIEKKQKEKRDDYSIYFESYGYKRNLDAME</sequence>
<dbReference type="Proteomes" id="UP000297245">
    <property type="component" value="Unassembled WGS sequence"/>
</dbReference>
<name>A0A4S8MMH2_DENBC</name>
<organism evidence="1 2">
    <name type="scientific">Dendrothele bispora (strain CBS 962.96)</name>
    <dbReference type="NCBI Taxonomy" id="1314807"/>
    <lineage>
        <taxon>Eukaryota</taxon>
        <taxon>Fungi</taxon>
        <taxon>Dikarya</taxon>
        <taxon>Basidiomycota</taxon>
        <taxon>Agaricomycotina</taxon>
        <taxon>Agaricomycetes</taxon>
        <taxon>Agaricomycetidae</taxon>
        <taxon>Agaricales</taxon>
        <taxon>Agaricales incertae sedis</taxon>
        <taxon>Dendrothele</taxon>
    </lineage>
</organism>
<dbReference type="EMBL" id="ML179060">
    <property type="protein sequence ID" value="THV04097.1"/>
    <property type="molecule type" value="Genomic_DNA"/>
</dbReference>
<evidence type="ECO:0000313" key="1">
    <source>
        <dbReference type="EMBL" id="THV04097.1"/>
    </source>
</evidence>
<dbReference type="AlphaFoldDB" id="A0A4S8MMH2"/>